<dbReference type="AlphaFoldDB" id="A0AAV1HCD8"/>
<feature type="compositionally biased region" description="Polar residues" evidence="3">
    <location>
        <begin position="332"/>
        <end position="341"/>
    </location>
</feature>
<keyword evidence="2" id="KW-0539">Nucleus</keyword>
<dbReference type="Pfam" id="PF18358">
    <property type="entry name" value="Tudor_4"/>
    <property type="match status" value="1"/>
</dbReference>
<dbReference type="GO" id="GO:0010629">
    <property type="term" value="P:negative regulation of gene expression"/>
    <property type="evidence" value="ECO:0007669"/>
    <property type="project" value="TreeGrafter"/>
</dbReference>
<feature type="compositionally biased region" description="Polar residues" evidence="3">
    <location>
        <begin position="296"/>
        <end position="325"/>
    </location>
</feature>
<dbReference type="Gene3D" id="2.30.30.140">
    <property type="match status" value="2"/>
</dbReference>
<comment type="subcellular location">
    <subcellularLocation>
        <location evidence="1">Nucleus</location>
    </subcellularLocation>
</comment>
<dbReference type="GO" id="GO:0070828">
    <property type="term" value="P:heterochromatin organization"/>
    <property type="evidence" value="ECO:0007669"/>
    <property type="project" value="TreeGrafter"/>
</dbReference>
<dbReference type="EMBL" id="OY660884">
    <property type="protein sequence ID" value="CAJ1083280.1"/>
    <property type="molecule type" value="Genomic_DNA"/>
</dbReference>
<keyword evidence="6" id="KW-1185">Reference proteome</keyword>
<organism evidence="5 6">
    <name type="scientific">Xyrichtys novacula</name>
    <name type="common">Pearly razorfish</name>
    <name type="synonym">Hemipteronotus novacula</name>
    <dbReference type="NCBI Taxonomy" id="13765"/>
    <lineage>
        <taxon>Eukaryota</taxon>
        <taxon>Metazoa</taxon>
        <taxon>Chordata</taxon>
        <taxon>Craniata</taxon>
        <taxon>Vertebrata</taxon>
        <taxon>Euteleostomi</taxon>
        <taxon>Actinopterygii</taxon>
        <taxon>Neopterygii</taxon>
        <taxon>Teleostei</taxon>
        <taxon>Neoteleostei</taxon>
        <taxon>Acanthomorphata</taxon>
        <taxon>Eupercaria</taxon>
        <taxon>Labriformes</taxon>
        <taxon>Labridae</taxon>
        <taxon>Xyrichtys</taxon>
    </lineage>
</organism>
<evidence type="ECO:0000313" key="5">
    <source>
        <dbReference type="EMBL" id="CAJ1083280.1"/>
    </source>
</evidence>
<dbReference type="GO" id="GO:0005634">
    <property type="term" value="C:nucleus"/>
    <property type="evidence" value="ECO:0007669"/>
    <property type="project" value="UniProtKB-SubCell"/>
</dbReference>
<feature type="region of interest" description="Disordered" evidence="3">
    <location>
        <begin position="575"/>
        <end position="594"/>
    </location>
</feature>
<reference evidence="5" key="1">
    <citation type="submission" date="2023-08" db="EMBL/GenBank/DDBJ databases">
        <authorList>
            <person name="Alioto T."/>
            <person name="Alioto T."/>
            <person name="Gomez Garrido J."/>
        </authorList>
    </citation>
    <scope>NUCLEOTIDE SEQUENCE</scope>
</reference>
<dbReference type="Proteomes" id="UP001178508">
    <property type="component" value="Chromosome 21"/>
</dbReference>
<feature type="compositionally biased region" description="Polar residues" evidence="3">
    <location>
        <begin position="130"/>
        <end position="146"/>
    </location>
</feature>
<feature type="compositionally biased region" description="Polar residues" evidence="3">
    <location>
        <begin position="348"/>
        <end position="363"/>
    </location>
</feature>
<feature type="region of interest" description="Disordered" evidence="3">
    <location>
        <begin position="78"/>
        <end position="363"/>
    </location>
</feature>
<dbReference type="InterPro" id="IPR041292">
    <property type="entry name" value="Tudor_4"/>
</dbReference>
<sequence length="594" mass="66063">MEEVEIVARKEELQMWIKEKVKSQLISSGVLEKYNLLQSLLKRREEQATRIQALCESVAALETVVKRQYTLMGLEYIESDSETDDDSEADDDDKTKSIAPPELASVQSGNKTPTSPATKPLLLEHEDGSDQISPTQKPVVTLTRLSRCQPIRSACSPVHQSSGNKSESSSDADSDPQWEPDHDLSDSEYSLSSYGSRKRKKINHKDEKPAKKHVILKARRTEGAEGQTTSTPKTSTESSAKKETTSTFPPNATVNTKSNKEETLKSPAGAIVDTKSNTASTSQTSTDSSDKERKTTTSPSEKVNTKSTTEKTLTSAVGATVNMKSNTEKKSTSPTNTNGVNPSKKGALSQTSGEATNTQASKSQVELSVNTDVLARMSAMKWLHAKILELIPTDDKTRYKVSFENKKKKIVSGHHIAVTSPPKVERLSVGCRVVMKCGTDPLIFFAPGTLAEMPTRRNSMRFLIFTDDHKPRYVGLPSFHQVFRQLEDPLDDIPDGSHKDFMRTYVASWPYPSQTSYRVGQVLEAEYENVQQKCKVLEVHCSLIRVVFEKDEHQEWIYRGSIRLQHMINMQEQLQGKGVRKKSTGVKESSKSTK</sequence>
<evidence type="ECO:0000256" key="1">
    <source>
        <dbReference type="ARBA" id="ARBA00004123"/>
    </source>
</evidence>
<feature type="compositionally biased region" description="Polar residues" evidence="3">
    <location>
        <begin position="248"/>
        <end position="257"/>
    </location>
</feature>
<dbReference type="GO" id="GO:0046974">
    <property type="term" value="F:histone H3K9 methyltransferase activity"/>
    <property type="evidence" value="ECO:0007669"/>
    <property type="project" value="TreeGrafter"/>
</dbReference>
<feature type="compositionally biased region" description="Polar residues" evidence="3">
    <location>
        <begin position="158"/>
        <end position="169"/>
    </location>
</feature>
<feature type="compositionally biased region" description="Acidic residues" evidence="3">
    <location>
        <begin position="78"/>
        <end position="92"/>
    </location>
</feature>
<evidence type="ECO:0000313" key="6">
    <source>
        <dbReference type="Proteomes" id="UP001178508"/>
    </source>
</evidence>
<feature type="domain" description="Histone methyltransferase Tudor" evidence="4">
    <location>
        <begin position="519"/>
        <end position="565"/>
    </location>
</feature>
<protein>
    <submittedName>
        <fullName evidence="5">Histone-lysine N-methyltransferase SETDB1-A</fullName>
    </submittedName>
</protein>
<evidence type="ECO:0000259" key="4">
    <source>
        <dbReference type="Pfam" id="PF18358"/>
    </source>
</evidence>
<dbReference type="PANTHER" id="PTHR46024">
    <property type="entry name" value="HISTONE-LYSINE N-METHYLTRANSFERASE EGGLESS"/>
    <property type="match status" value="1"/>
</dbReference>
<name>A0AAV1HCD8_XYRNO</name>
<feature type="compositionally biased region" description="Low complexity" evidence="3">
    <location>
        <begin position="228"/>
        <end position="238"/>
    </location>
</feature>
<dbReference type="InterPro" id="IPR051516">
    <property type="entry name" value="SETDB_methyltransferase"/>
</dbReference>
<gene>
    <name evidence="5" type="ORF">XNOV1_A017923</name>
</gene>
<evidence type="ECO:0000256" key="3">
    <source>
        <dbReference type="SAM" id="MobiDB-lite"/>
    </source>
</evidence>
<accession>A0AAV1HCD8</accession>
<dbReference type="PANTHER" id="PTHR46024:SF1">
    <property type="entry name" value="HISTONE-LYSINE N-METHYLTRANSFERASE EGGLESS"/>
    <property type="match status" value="1"/>
</dbReference>
<proteinExistence type="predicted"/>
<feature type="compositionally biased region" description="Low complexity" evidence="3">
    <location>
        <begin position="274"/>
        <end position="287"/>
    </location>
</feature>
<evidence type="ECO:0000256" key="2">
    <source>
        <dbReference type="ARBA" id="ARBA00023242"/>
    </source>
</evidence>
<feature type="compositionally biased region" description="Polar residues" evidence="3">
    <location>
        <begin position="105"/>
        <end position="117"/>
    </location>
</feature>